<dbReference type="InterPro" id="IPR029058">
    <property type="entry name" value="AB_hydrolase_fold"/>
</dbReference>
<evidence type="ECO:0000259" key="2">
    <source>
        <dbReference type="Pfam" id="PF20434"/>
    </source>
</evidence>
<dbReference type="PANTHER" id="PTHR48081">
    <property type="entry name" value="AB HYDROLASE SUPERFAMILY PROTEIN C4A8.06C"/>
    <property type="match status" value="1"/>
</dbReference>
<dbReference type="EMBL" id="NWTC01000013">
    <property type="protein sequence ID" value="PDT46466.1"/>
    <property type="molecule type" value="Genomic_DNA"/>
</dbReference>
<dbReference type="AlphaFoldDB" id="A0A2A6LW63"/>
<dbReference type="Gene3D" id="3.40.50.1820">
    <property type="entry name" value="alpha/beta hydrolase"/>
    <property type="match status" value="1"/>
</dbReference>
<dbReference type="GO" id="GO:0016787">
    <property type="term" value="F:hydrolase activity"/>
    <property type="evidence" value="ECO:0007669"/>
    <property type="project" value="UniProtKB-KW"/>
</dbReference>
<dbReference type="InterPro" id="IPR050300">
    <property type="entry name" value="GDXG_lipolytic_enzyme"/>
</dbReference>
<keyword evidence="1" id="KW-0378">Hydrolase</keyword>
<protein>
    <submittedName>
        <fullName evidence="3">Peptidase</fullName>
    </submittedName>
</protein>
<gene>
    <name evidence="3" type="ORF">CO661_17865</name>
</gene>
<proteinExistence type="predicted"/>
<evidence type="ECO:0000313" key="4">
    <source>
        <dbReference type="Proteomes" id="UP000220353"/>
    </source>
</evidence>
<comment type="caution">
    <text evidence="3">The sequence shown here is derived from an EMBL/GenBank/DDBJ whole genome shotgun (WGS) entry which is preliminary data.</text>
</comment>
<evidence type="ECO:0000313" key="3">
    <source>
        <dbReference type="EMBL" id="PDT46466.1"/>
    </source>
</evidence>
<dbReference type="Pfam" id="PF20434">
    <property type="entry name" value="BD-FAE"/>
    <property type="match status" value="1"/>
</dbReference>
<feature type="domain" description="BD-FAE-like" evidence="2">
    <location>
        <begin position="34"/>
        <end position="241"/>
    </location>
</feature>
<name>A0A2A6LW63_RHIFR</name>
<dbReference type="RefSeq" id="WP_097587232.1">
    <property type="nucleotide sequence ID" value="NZ_NWTC01000013.1"/>
</dbReference>
<dbReference type="InterPro" id="IPR049492">
    <property type="entry name" value="BD-FAE-like_dom"/>
</dbReference>
<accession>A0A2A6LW63</accession>
<organism evidence="3 4">
    <name type="scientific">Rhizobium fredii</name>
    <name type="common">Sinorhizobium fredii</name>
    <dbReference type="NCBI Taxonomy" id="380"/>
    <lineage>
        <taxon>Bacteria</taxon>
        <taxon>Pseudomonadati</taxon>
        <taxon>Pseudomonadota</taxon>
        <taxon>Alphaproteobacteria</taxon>
        <taxon>Hyphomicrobiales</taxon>
        <taxon>Rhizobiaceae</taxon>
        <taxon>Sinorhizobium/Ensifer group</taxon>
        <taxon>Sinorhizobium</taxon>
    </lineage>
</organism>
<dbReference type="SUPFAM" id="SSF53474">
    <property type="entry name" value="alpha/beta-Hydrolases"/>
    <property type="match status" value="1"/>
</dbReference>
<dbReference type="PANTHER" id="PTHR48081:SF13">
    <property type="entry name" value="ALPHA_BETA HYDROLASE"/>
    <property type="match status" value="1"/>
</dbReference>
<evidence type="ECO:0000256" key="1">
    <source>
        <dbReference type="ARBA" id="ARBA00022801"/>
    </source>
</evidence>
<reference evidence="3 4" key="1">
    <citation type="submission" date="2017-09" db="EMBL/GenBank/DDBJ databases">
        <title>Comparative genomics of rhizobia isolated from Phaseolus vulgaris in China.</title>
        <authorList>
            <person name="Tong W."/>
        </authorList>
    </citation>
    <scope>NUCLEOTIDE SEQUENCE [LARGE SCALE GENOMIC DNA]</scope>
    <source>
        <strain evidence="3 4">PCH1</strain>
    </source>
</reference>
<dbReference type="Proteomes" id="UP000220353">
    <property type="component" value="Unassembled WGS sequence"/>
</dbReference>
<sequence length="290" mass="31417">MNAHTSEQHGGYAVEASALDFVERHGTPLSGTLYRPRAKGALPTLIAVHGGGWGLAPKDNYQHIGPYLAARGYAVFAPTYRLAKAELPSYPAAVHDVRAAVQFIRAEAENLGLDGSRLALLGDSSGAHLAALVALAGDLSLFKAISPNGGLDRWSAGVKACIPVYGIFDLAAQWQHDQAVRFDDHIVERFLGERLVSDRRPYFDASPLSHVSAKRRDTAFLVAWGTGDDVVDPARQSEAFVLALKQAGIFVRSVPVPFAPHYWISDPLDEAGSYSVFFAPRLLRFLEAKL</sequence>